<feature type="region of interest" description="Disordered" evidence="1">
    <location>
        <begin position="36"/>
        <end position="55"/>
    </location>
</feature>
<dbReference type="Gramene" id="KRH14649">
    <property type="protein sequence ID" value="KRH14649"/>
    <property type="gene ID" value="GLYMA_14G039300"/>
</dbReference>
<keyword evidence="4" id="KW-1185">Reference proteome</keyword>
<name>A0A0R0GI31_SOYBN</name>
<proteinExistence type="predicted"/>
<evidence type="ECO:0000313" key="3">
    <source>
        <dbReference type="EnsemblPlants" id="KRH14649"/>
    </source>
</evidence>
<accession>A0A0R0GI31</accession>
<reference evidence="2" key="3">
    <citation type="submission" date="2018-07" db="EMBL/GenBank/DDBJ databases">
        <title>WGS assembly of Glycine max.</title>
        <authorList>
            <person name="Schmutz J."/>
            <person name="Cannon S."/>
            <person name="Schlueter J."/>
            <person name="Ma J."/>
            <person name="Mitros T."/>
            <person name="Nelson W."/>
            <person name="Hyten D."/>
            <person name="Song Q."/>
            <person name="Thelen J."/>
            <person name="Cheng J."/>
            <person name="Xu D."/>
            <person name="Hellsten U."/>
            <person name="May G."/>
            <person name="Yu Y."/>
            <person name="Sakurai T."/>
            <person name="Umezawa T."/>
            <person name="Bhattacharyya M."/>
            <person name="Sandhu D."/>
            <person name="Valliyodan B."/>
            <person name="Lindquist E."/>
            <person name="Peto M."/>
            <person name="Grant D."/>
            <person name="Shu S."/>
            <person name="Goodstein D."/>
            <person name="Barry K."/>
            <person name="Futrell-Griggs M."/>
            <person name="Abernathy B."/>
            <person name="Du J."/>
            <person name="Tian Z."/>
            <person name="Zhu L."/>
            <person name="Gill N."/>
            <person name="Joshi T."/>
            <person name="Libault M."/>
            <person name="Sethuraman A."/>
            <person name="Zhang X."/>
            <person name="Shinozaki K."/>
            <person name="Nguyen H."/>
            <person name="Wing R."/>
            <person name="Cregan P."/>
            <person name="Specht J."/>
            <person name="Grimwood J."/>
            <person name="Rokhsar D."/>
            <person name="Stacey G."/>
            <person name="Shoemaker R."/>
            <person name="Jackson S."/>
        </authorList>
    </citation>
    <scope>NUCLEOTIDE SEQUENCE</scope>
    <source>
        <tissue evidence="2">Callus</tissue>
    </source>
</reference>
<reference evidence="2 3" key="1">
    <citation type="journal article" date="2010" name="Nature">
        <title>Genome sequence of the palaeopolyploid soybean.</title>
        <authorList>
            <person name="Schmutz J."/>
            <person name="Cannon S.B."/>
            <person name="Schlueter J."/>
            <person name="Ma J."/>
            <person name="Mitros T."/>
            <person name="Nelson W."/>
            <person name="Hyten D.L."/>
            <person name="Song Q."/>
            <person name="Thelen J.J."/>
            <person name="Cheng J."/>
            <person name="Xu D."/>
            <person name="Hellsten U."/>
            <person name="May G.D."/>
            <person name="Yu Y."/>
            <person name="Sakurai T."/>
            <person name="Umezawa T."/>
            <person name="Bhattacharyya M.K."/>
            <person name="Sandhu D."/>
            <person name="Valliyodan B."/>
            <person name="Lindquist E."/>
            <person name="Peto M."/>
            <person name="Grant D."/>
            <person name="Shu S."/>
            <person name="Goodstein D."/>
            <person name="Barry K."/>
            <person name="Futrell-Griggs M."/>
            <person name="Abernathy B."/>
            <person name="Du J."/>
            <person name="Tian Z."/>
            <person name="Zhu L."/>
            <person name="Gill N."/>
            <person name="Joshi T."/>
            <person name="Libault M."/>
            <person name="Sethuraman A."/>
            <person name="Zhang X.-C."/>
            <person name="Shinozaki K."/>
            <person name="Nguyen H.T."/>
            <person name="Wing R.A."/>
            <person name="Cregan P."/>
            <person name="Specht J."/>
            <person name="Grimwood J."/>
            <person name="Rokhsar D."/>
            <person name="Stacey G."/>
            <person name="Shoemaker R.C."/>
            <person name="Jackson S.A."/>
        </authorList>
    </citation>
    <scope>NUCLEOTIDE SEQUENCE</scope>
    <source>
        <strain evidence="3">cv. Williams 82</strain>
        <tissue evidence="2">Callus</tissue>
    </source>
</reference>
<dbReference type="EnsemblPlants" id="KRH14649">
    <property type="protein sequence ID" value="KRH14649"/>
    <property type="gene ID" value="GLYMA_14G039300"/>
</dbReference>
<evidence type="ECO:0000256" key="1">
    <source>
        <dbReference type="SAM" id="MobiDB-lite"/>
    </source>
</evidence>
<dbReference type="InParanoid" id="A0A0R0GI31"/>
<sequence>MKNDEEYFLQKLSCGILRVRRFNKIVRLREPLQLHQETRPGSTHETYTDSIPLPDTSTEHDLYLFPTVKEEIIR</sequence>
<protein>
    <submittedName>
        <fullName evidence="2 3">Uncharacterized protein</fullName>
    </submittedName>
</protein>
<evidence type="ECO:0000313" key="2">
    <source>
        <dbReference type="EMBL" id="KRH14649.1"/>
    </source>
</evidence>
<evidence type="ECO:0000313" key="4">
    <source>
        <dbReference type="Proteomes" id="UP000008827"/>
    </source>
</evidence>
<dbReference type="EMBL" id="CM000847">
    <property type="protein sequence ID" value="KRH14649.1"/>
    <property type="molecule type" value="Genomic_DNA"/>
</dbReference>
<gene>
    <name evidence="2" type="ORF">GLYMA_14G039300</name>
</gene>
<reference evidence="3" key="2">
    <citation type="submission" date="2018-02" db="UniProtKB">
        <authorList>
            <consortium name="EnsemblPlants"/>
        </authorList>
    </citation>
    <scope>IDENTIFICATION</scope>
    <source>
        <strain evidence="3">Williams 82</strain>
    </source>
</reference>
<dbReference type="Proteomes" id="UP000008827">
    <property type="component" value="Chromosome 14"/>
</dbReference>
<dbReference type="AlphaFoldDB" id="A0A0R0GI31"/>
<feature type="compositionally biased region" description="Polar residues" evidence="1">
    <location>
        <begin position="39"/>
        <end position="49"/>
    </location>
</feature>
<organism evidence="2">
    <name type="scientific">Glycine max</name>
    <name type="common">Soybean</name>
    <name type="synonym">Glycine hispida</name>
    <dbReference type="NCBI Taxonomy" id="3847"/>
    <lineage>
        <taxon>Eukaryota</taxon>
        <taxon>Viridiplantae</taxon>
        <taxon>Streptophyta</taxon>
        <taxon>Embryophyta</taxon>
        <taxon>Tracheophyta</taxon>
        <taxon>Spermatophyta</taxon>
        <taxon>Magnoliopsida</taxon>
        <taxon>eudicotyledons</taxon>
        <taxon>Gunneridae</taxon>
        <taxon>Pentapetalae</taxon>
        <taxon>rosids</taxon>
        <taxon>fabids</taxon>
        <taxon>Fabales</taxon>
        <taxon>Fabaceae</taxon>
        <taxon>Papilionoideae</taxon>
        <taxon>50 kb inversion clade</taxon>
        <taxon>NPAAA clade</taxon>
        <taxon>indigoferoid/millettioid clade</taxon>
        <taxon>Phaseoleae</taxon>
        <taxon>Glycine</taxon>
        <taxon>Glycine subgen. Soja</taxon>
    </lineage>
</organism>